<reference evidence="3" key="1">
    <citation type="journal article" date="2013" name="Mol. Plant Microbe Interact.">
        <title>Global aspects of pacC regulation of pathogenicity genes in Colletotrichum gloeosporioides as revealed by transcriptome analysis.</title>
        <authorList>
            <person name="Alkan N."/>
            <person name="Meng X."/>
            <person name="Friedlander G."/>
            <person name="Reuveni E."/>
            <person name="Sukno S."/>
            <person name="Sherman A."/>
            <person name="Thon M."/>
            <person name="Fluhr R."/>
            <person name="Prusky D."/>
        </authorList>
    </citation>
    <scope>NUCLEOTIDE SEQUENCE [LARGE SCALE GENOMIC DNA]</scope>
    <source>
        <strain evidence="3">Cg-14</strain>
    </source>
</reference>
<dbReference type="AlphaFoldDB" id="T0K4Y4"/>
<dbReference type="HOGENOM" id="CLU_2386013_0_0_1"/>
<dbReference type="Proteomes" id="UP000015530">
    <property type="component" value="Unassembled WGS sequence"/>
</dbReference>
<feature type="region of interest" description="Disordered" evidence="1">
    <location>
        <begin position="1"/>
        <end position="32"/>
    </location>
</feature>
<organism evidence="2 3">
    <name type="scientific">Colletotrichum gloeosporioides (strain Cg-14)</name>
    <name type="common">Anthracnose fungus</name>
    <name type="synonym">Glomerella cingulata</name>
    <dbReference type="NCBI Taxonomy" id="1237896"/>
    <lineage>
        <taxon>Eukaryota</taxon>
        <taxon>Fungi</taxon>
        <taxon>Dikarya</taxon>
        <taxon>Ascomycota</taxon>
        <taxon>Pezizomycotina</taxon>
        <taxon>Sordariomycetes</taxon>
        <taxon>Hypocreomycetidae</taxon>
        <taxon>Glomerellales</taxon>
        <taxon>Glomerellaceae</taxon>
        <taxon>Colletotrichum</taxon>
        <taxon>Colletotrichum gloeosporioides species complex</taxon>
    </lineage>
</organism>
<protein>
    <submittedName>
        <fullName evidence="2">Uncharacterized protein</fullName>
    </submittedName>
</protein>
<accession>T0K4Y4</accession>
<feature type="compositionally biased region" description="Low complexity" evidence="1">
    <location>
        <begin position="1"/>
        <end position="13"/>
    </location>
</feature>
<gene>
    <name evidence="2" type="ORF">CGLO_12780</name>
</gene>
<evidence type="ECO:0000313" key="2">
    <source>
        <dbReference type="EMBL" id="EQB48023.1"/>
    </source>
</evidence>
<dbReference type="EMBL" id="AMYD01002752">
    <property type="protein sequence ID" value="EQB48023.1"/>
    <property type="molecule type" value="Genomic_DNA"/>
</dbReference>
<name>T0K4Y4_COLGC</name>
<evidence type="ECO:0000313" key="3">
    <source>
        <dbReference type="Proteomes" id="UP000015530"/>
    </source>
</evidence>
<proteinExistence type="predicted"/>
<evidence type="ECO:0000256" key="1">
    <source>
        <dbReference type="SAM" id="MobiDB-lite"/>
    </source>
</evidence>
<feature type="region of interest" description="Disordered" evidence="1">
    <location>
        <begin position="51"/>
        <end position="94"/>
    </location>
</feature>
<sequence>MSSATASHSSSFAQDSDHGVMRPGPNNSIVPAATWPFATDIGLAALASDAPATLRPRPPKKHPLRLKSAAVSFPGPSAPAPPTRRSVATKKEEL</sequence>
<comment type="caution">
    <text evidence="2">The sequence shown here is derived from an EMBL/GenBank/DDBJ whole genome shotgun (WGS) entry which is preliminary data.</text>
</comment>